<proteinExistence type="predicted"/>
<keyword evidence="1" id="KW-0175">Coiled coil</keyword>
<accession>A0A9P8A2V6</accession>
<feature type="domain" description="F-box" evidence="2">
    <location>
        <begin position="16"/>
        <end position="62"/>
    </location>
</feature>
<dbReference type="Gene3D" id="1.20.1280.50">
    <property type="match status" value="1"/>
</dbReference>
<name>A0A9P8A2V6_MORAP</name>
<sequence length="258" mass="29909">MPEDMVHAAQEIQRQCSFFFELPTELQLLIMSKLTLLELHNAKLICKRFQNLANVDQLWLRLLKEAKIDNNILEEARASSGIYHSWQNLLRTATIIERENKRVLEGTVTQMAQKIHQVRDALERQTRVLEETHQKLAQLSNRLSQMEYQNRAKELERRRAREREEQRLEDERWIRAWDDLHMSGEHISHGQCSVISSARPRLGDMEDVRVGLGRLDTSATTDANQMEDIRAVFGWGESTTAVDMKGKEPVDRGQGPGL</sequence>
<evidence type="ECO:0000259" key="2">
    <source>
        <dbReference type="PROSITE" id="PS50181"/>
    </source>
</evidence>
<dbReference type="Proteomes" id="UP000717515">
    <property type="component" value="Unassembled WGS sequence"/>
</dbReference>
<reference evidence="3" key="1">
    <citation type="submission" date="2021-07" db="EMBL/GenBank/DDBJ databases">
        <title>Draft genome of Mortierella alpina, strain LL118, isolated from an aspen leaf litter sample.</title>
        <authorList>
            <person name="Yang S."/>
            <person name="Vinatzer B.A."/>
        </authorList>
    </citation>
    <scope>NUCLEOTIDE SEQUENCE</scope>
    <source>
        <strain evidence="3">LL118</strain>
    </source>
</reference>
<protein>
    <recommendedName>
        <fullName evidence="2">F-box domain-containing protein</fullName>
    </recommendedName>
</protein>
<dbReference type="AlphaFoldDB" id="A0A9P8A2V6"/>
<comment type="caution">
    <text evidence="3">The sequence shown here is derived from an EMBL/GenBank/DDBJ whole genome shotgun (WGS) entry which is preliminary data.</text>
</comment>
<dbReference type="PROSITE" id="PS50181">
    <property type="entry name" value="FBOX"/>
    <property type="match status" value="1"/>
</dbReference>
<gene>
    <name evidence="3" type="ORF">KVV02_005268</name>
</gene>
<dbReference type="InterPro" id="IPR036047">
    <property type="entry name" value="F-box-like_dom_sf"/>
</dbReference>
<organism evidence="3 4">
    <name type="scientific">Mortierella alpina</name>
    <name type="common">Oleaginous fungus</name>
    <name type="synonym">Mortierella renispora</name>
    <dbReference type="NCBI Taxonomy" id="64518"/>
    <lineage>
        <taxon>Eukaryota</taxon>
        <taxon>Fungi</taxon>
        <taxon>Fungi incertae sedis</taxon>
        <taxon>Mucoromycota</taxon>
        <taxon>Mortierellomycotina</taxon>
        <taxon>Mortierellomycetes</taxon>
        <taxon>Mortierellales</taxon>
        <taxon>Mortierellaceae</taxon>
        <taxon>Mortierella</taxon>
    </lineage>
</organism>
<dbReference type="SMART" id="SM00256">
    <property type="entry name" value="FBOX"/>
    <property type="match status" value="1"/>
</dbReference>
<evidence type="ECO:0000313" key="4">
    <source>
        <dbReference type="Proteomes" id="UP000717515"/>
    </source>
</evidence>
<dbReference type="Pfam" id="PF12937">
    <property type="entry name" value="F-box-like"/>
    <property type="match status" value="1"/>
</dbReference>
<feature type="coiled-coil region" evidence="1">
    <location>
        <begin position="119"/>
        <end position="172"/>
    </location>
</feature>
<dbReference type="SUPFAM" id="SSF81383">
    <property type="entry name" value="F-box domain"/>
    <property type="match status" value="1"/>
</dbReference>
<dbReference type="InterPro" id="IPR001810">
    <property type="entry name" value="F-box_dom"/>
</dbReference>
<evidence type="ECO:0000313" key="3">
    <source>
        <dbReference type="EMBL" id="KAG9322385.1"/>
    </source>
</evidence>
<evidence type="ECO:0000256" key="1">
    <source>
        <dbReference type="SAM" id="Coils"/>
    </source>
</evidence>
<dbReference type="EMBL" id="JAIFTL010000149">
    <property type="protein sequence ID" value="KAG9322385.1"/>
    <property type="molecule type" value="Genomic_DNA"/>
</dbReference>